<keyword evidence="1" id="KW-0812">Transmembrane</keyword>
<dbReference type="EMBL" id="CM007389">
    <property type="protein sequence ID" value="ONK58459.1"/>
    <property type="molecule type" value="Genomic_DNA"/>
</dbReference>
<accession>A0A5P1E7L7</accession>
<sequence length="87" mass="9219">MDLVGFGIAVGCAALSLTIAGILVTKRVKNRRKWSRILEILAEFEGGCSTSTARLRQVVGAMTVEMHTGLASDGGSKLGMLCFVCED</sequence>
<evidence type="ECO:0000313" key="2">
    <source>
        <dbReference type="EMBL" id="ONK58459.1"/>
    </source>
</evidence>
<keyword evidence="3" id="KW-1185">Reference proteome</keyword>
<feature type="non-terminal residue" evidence="2">
    <location>
        <position position="87"/>
    </location>
</feature>
<gene>
    <name evidence="2" type="ORF">A4U43_C09F13210</name>
</gene>
<reference evidence="3" key="1">
    <citation type="journal article" date="2017" name="Nat. Commun.">
        <title>The asparagus genome sheds light on the origin and evolution of a young Y chromosome.</title>
        <authorList>
            <person name="Harkess A."/>
            <person name="Zhou J."/>
            <person name="Xu C."/>
            <person name="Bowers J.E."/>
            <person name="Van der Hulst R."/>
            <person name="Ayyampalayam S."/>
            <person name="Mercati F."/>
            <person name="Riccardi P."/>
            <person name="McKain M.R."/>
            <person name="Kakrana A."/>
            <person name="Tang H."/>
            <person name="Ray J."/>
            <person name="Groenendijk J."/>
            <person name="Arikit S."/>
            <person name="Mathioni S.M."/>
            <person name="Nakano M."/>
            <person name="Shan H."/>
            <person name="Telgmann-Rauber A."/>
            <person name="Kanno A."/>
            <person name="Yue Z."/>
            <person name="Chen H."/>
            <person name="Li W."/>
            <person name="Chen Y."/>
            <person name="Xu X."/>
            <person name="Zhang Y."/>
            <person name="Luo S."/>
            <person name="Chen H."/>
            <person name="Gao J."/>
            <person name="Mao Z."/>
            <person name="Pires J.C."/>
            <person name="Luo M."/>
            <person name="Kudrna D."/>
            <person name="Wing R.A."/>
            <person name="Meyers B.C."/>
            <person name="Yi K."/>
            <person name="Kong H."/>
            <person name="Lavrijsen P."/>
            <person name="Sunseri F."/>
            <person name="Falavigna A."/>
            <person name="Ye Y."/>
            <person name="Leebens-Mack J.H."/>
            <person name="Chen G."/>
        </authorList>
    </citation>
    <scope>NUCLEOTIDE SEQUENCE [LARGE SCALE GENOMIC DNA]</scope>
    <source>
        <strain evidence="3">cv. DH0086</strain>
    </source>
</reference>
<protein>
    <submittedName>
        <fullName evidence="2">Uncharacterized protein</fullName>
    </submittedName>
</protein>
<name>A0A5P1E7L7_ASPOF</name>
<evidence type="ECO:0000313" key="3">
    <source>
        <dbReference type="Proteomes" id="UP000243459"/>
    </source>
</evidence>
<dbReference type="Proteomes" id="UP000243459">
    <property type="component" value="Chromosome 9"/>
</dbReference>
<keyword evidence="1" id="KW-0472">Membrane</keyword>
<evidence type="ECO:0000256" key="1">
    <source>
        <dbReference type="SAM" id="Phobius"/>
    </source>
</evidence>
<keyword evidence="1" id="KW-1133">Transmembrane helix</keyword>
<feature type="transmembrane region" description="Helical" evidence="1">
    <location>
        <begin position="6"/>
        <end position="25"/>
    </location>
</feature>
<dbReference type="AlphaFoldDB" id="A0A5P1E7L7"/>
<organism evidence="2 3">
    <name type="scientific">Asparagus officinalis</name>
    <name type="common">Garden asparagus</name>
    <dbReference type="NCBI Taxonomy" id="4686"/>
    <lineage>
        <taxon>Eukaryota</taxon>
        <taxon>Viridiplantae</taxon>
        <taxon>Streptophyta</taxon>
        <taxon>Embryophyta</taxon>
        <taxon>Tracheophyta</taxon>
        <taxon>Spermatophyta</taxon>
        <taxon>Magnoliopsida</taxon>
        <taxon>Liliopsida</taxon>
        <taxon>Asparagales</taxon>
        <taxon>Asparagaceae</taxon>
        <taxon>Asparagoideae</taxon>
        <taxon>Asparagus</taxon>
    </lineage>
</organism>
<dbReference type="Gene3D" id="3.40.367.20">
    <property type="match status" value="1"/>
</dbReference>
<proteinExistence type="predicted"/>
<dbReference type="OMA" id="HRIRRKW"/>
<dbReference type="Gramene" id="ONK58459">
    <property type="protein sequence ID" value="ONK58459"/>
    <property type="gene ID" value="A4U43_C09F13210"/>
</dbReference>